<sequence length="312" mass="32579">MNEPRPRPPAVTMACTLIGVTALFLFFSVTGLLNDWGSIEMQDALEPTVKTLRDDGYAVSLQGLLDALRWVAFVYVAITIAGIVLCVYTLRRDRSARIGLTVVAVLLALVMPALGLLGALQAGLLFACAATLWTSDARAWFAPVAPASSTPSPFAAPPPVQPAAVEAPSSPPPASRPEPVRTAGLVTVIASAFALGASALYVLVYAAASDALIDAARDGIVGRMLNDGEIDDAFRTTFYMCLAALPLAVAGVISGALLLAGKRPARVATLVVSWVTIPAGILALPVGLIGSALALFVITLLNREESRAWFRT</sequence>
<feature type="transmembrane region" description="Helical" evidence="2">
    <location>
        <begin position="12"/>
        <end position="33"/>
    </location>
</feature>
<dbReference type="OrthoDB" id="3743401at2"/>
<keyword evidence="2" id="KW-0472">Membrane</keyword>
<feature type="transmembrane region" description="Helical" evidence="2">
    <location>
        <begin position="238"/>
        <end position="259"/>
    </location>
</feature>
<name>A0A5C8NF31_9ACTN</name>
<accession>A0A5C8NF31</accession>
<organism evidence="3 4">
    <name type="scientific">Aeromicrobium terrae</name>
    <dbReference type="NCBI Taxonomy" id="2498846"/>
    <lineage>
        <taxon>Bacteria</taxon>
        <taxon>Bacillati</taxon>
        <taxon>Actinomycetota</taxon>
        <taxon>Actinomycetes</taxon>
        <taxon>Propionibacteriales</taxon>
        <taxon>Nocardioidaceae</taxon>
        <taxon>Aeromicrobium</taxon>
    </lineage>
</organism>
<keyword evidence="2" id="KW-0812">Transmembrane</keyword>
<feature type="transmembrane region" description="Helical" evidence="2">
    <location>
        <begin position="279"/>
        <end position="301"/>
    </location>
</feature>
<evidence type="ECO:0000256" key="1">
    <source>
        <dbReference type="SAM" id="MobiDB-lite"/>
    </source>
</evidence>
<evidence type="ECO:0000313" key="4">
    <source>
        <dbReference type="Proteomes" id="UP000321571"/>
    </source>
</evidence>
<comment type="caution">
    <text evidence="3">The sequence shown here is derived from an EMBL/GenBank/DDBJ whole genome shotgun (WGS) entry which is preliminary data.</text>
</comment>
<keyword evidence="2" id="KW-1133">Transmembrane helix</keyword>
<protein>
    <submittedName>
        <fullName evidence="3">Uncharacterized protein</fullName>
    </submittedName>
</protein>
<dbReference type="EMBL" id="VDUX01000006">
    <property type="protein sequence ID" value="TXL57581.1"/>
    <property type="molecule type" value="Genomic_DNA"/>
</dbReference>
<dbReference type="RefSeq" id="WP_147687106.1">
    <property type="nucleotide sequence ID" value="NZ_VDUX01000006.1"/>
</dbReference>
<gene>
    <name evidence="3" type="ORF">FHP06_12370</name>
</gene>
<reference evidence="3 4" key="1">
    <citation type="submission" date="2019-06" db="EMBL/GenBank/DDBJ databases">
        <title>Aeromicrobium sp. nov., isolated from a maize field.</title>
        <authorList>
            <person name="Lin S.-Y."/>
            <person name="Tsai C.-F."/>
            <person name="Young C.-C."/>
        </authorList>
    </citation>
    <scope>NUCLEOTIDE SEQUENCE [LARGE SCALE GENOMIC DNA]</scope>
    <source>
        <strain evidence="3 4">CC-CFT486</strain>
    </source>
</reference>
<dbReference type="AlphaFoldDB" id="A0A5C8NF31"/>
<feature type="transmembrane region" description="Helical" evidence="2">
    <location>
        <begin position="102"/>
        <end position="133"/>
    </location>
</feature>
<feature type="transmembrane region" description="Helical" evidence="2">
    <location>
        <begin position="183"/>
        <end position="208"/>
    </location>
</feature>
<evidence type="ECO:0000313" key="3">
    <source>
        <dbReference type="EMBL" id="TXL57581.1"/>
    </source>
</evidence>
<keyword evidence="4" id="KW-1185">Reference proteome</keyword>
<dbReference type="Proteomes" id="UP000321571">
    <property type="component" value="Unassembled WGS sequence"/>
</dbReference>
<evidence type="ECO:0000256" key="2">
    <source>
        <dbReference type="SAM" id="Phobius"/>
    </source>
</evidence>
<feature type="transmembrane region" description="Helical" evidence="2">
    <location>
        <begin position="70"/>
        <end position="90"/>
    </location>
</feature>
<feature type="region of interest" description="Disordered" evidence="1">
    <location>
        <begin position="152"/>
        <end position="178"/>
    </location>
</feature>
<proteinExistence type="predicted"/>